<evidence type="ECO:0000256" key="1">
    <source>
        <dbReference type="SAM" id="Phobius"/>
    </source>
</evidence>
<gene>
    <name evidence="2" type="ORF">METZ01_LOCUS447165</name>
</gene>
<dbReference type="EMBL" id="UINC01183517">
    <property type="protein sequence ID" value="SVD94311.1"/>
    <property type="molecule type" value="Genomic_DNA"/>
</dbReference>
<protein>
    <recommendedName>
        <fullName evidence="3">Glycosyltransferase RgtA/B/C/D-like domain-containing protein</fullName>
    </recommendedName>
</protein>
<feature type="transmembrane region" description="Helical" evidence="1">
    <location>
        <begin position="167"/>
        <end position="188"/>
    </location>
</feature>
<organism evidence="2">
    <name type="scientific">marine metagenome</name>
    <dbReference type="NCBI Taxonomy" id="408172"/>
    <lineage>
        <taxon>unclassified sequences</taxon>
        <taxon>metagenomes</taxon>
        <taxon>ecological metagenomes</taxon>
    </lineage>
</organism>
<keyword evidence="1" id="KW-1133">Transmembrane helix</keyword>
<accession>A0A382ZFQ7</accession>
<feature type="transmembrane region" description="Helical" evidence="1">
    <location>
        <begin position="47"/>
        <end position="66"/>
    </location>
</feature>
<evidence type="ECO:0000313" key="2">
    <source>
        <dbReference type="EMBL" id="SVD94311.1"/>
    </source>
</evidence>
<evidence type="ECO:0008006" key="3">
    <source>
        <dbReference type="Google" id="ProtNLM"/>
    </source>
</evidence>
<feature type="non-terminal residue" evidence="2">
    <location>
        <position position="258"/>
    </location>
</feature>
<name>A0A382ZFQ7_9ZZZZ</name>
<feature type="transmembrane region" description="Helical" evidence="1">
    <location>
        <begin position="98"/>
        <end position="116"/>
    </location>
</feature>
<dbReference type="AlphaFoldDB" id="A0A382ZFQ7"/>
<feature type="non-terminal residue" evidence="2">
    <location>
        <position position="1"/>
    </location>
</feature>
<feature type="transmembrane region" description="Helical" evidence="1">
    <location>
        <begin position="128"/>
        <end position="160"/>
    </location>
</feature>
<keyword evidence="1" id="KW-0812">Transmembrane</keyword>
<keyword evidence="1" id="KW-0472">Membrane</keyword>
<proteinExistence type="predicted"/>
<reference evidence="2" key="1">
    <citation type="submission" date="2018-05" db="EMBL/GenBank/DDBJ databases">
        <authorList>
            <person name="Lanie J.A."/>
            <person name="Ng W.-L."/>
            <person name="Kazmierczak K.M."/>
            <person name="Andrzejewski T.M."/>
            <person name="Davidsen T.M."/>
            <person name="Wayne K.J."/>
            <person name="Tettelin H."/>
            <person name="Glass J.I."/>
            <person name="Rusch D."/>
            <person name="Podicherti R."/>
            <person name="Tsui H.-C.T."/>
            <person name="Winkler M.E."/>
        </authorList>
    </citation>
    <scope>NUCLEOTIDE SEQUENCE</scope>
</reference>
<sequence length="258" mass="29718">TANNDIFVQLLAIDGILSDFDFSEIDRHPMGISIIASVFKLCKLDPLICLYFLQPFLCGLCFWILYRLLKTVLLNKYAFLMTLSSLSSLVLIKSMNQVTAEIISLATILLLMAYIWENCIQNYKMTFATVTIIIILSWIAILFRNAAIFIIIGILIFLFINNKFSKSSFFIVSTIMLLPGVVKTLFYYNQPVCTDNLFSISLPSKIITQFAKHFLNFTEVIFPYSLHLNRIPWLKLIIVICSLLFLLFITRYKKDLEV</sequence>
<feature type="transmembrane region" description="Helical" evidence="1">
    <location>
        <begin position="231"/>
        <end position="249"/>
    </location>
</feature>